<dbReference type="InterPro" id="IPR016181">
    <property type="entry name" value="Acyl_CoA_acyltransferase"/>
</dbReference>
<dbReference type="AlphaFoldDB" id="A0A8H6UAZ7"/>
<feature type="domain" description="N-acetyltransferase" evidence="1">
    <location>
        <begin position="10"/>
        <end position="204"/>
    </location>
</feature>
<dbReference type="Proteomes" id="UP000662466">
    <property type="component" value="Unassembled WGS sequence"/>
</dbReference>
<dbReference type="CDD" id="cd04301">
    <property type="entry name" value="NAT_SF"/>
    <property type="match status" value="1"/>
</dbReference>
<comment type="caution">
    <text evidence="2">The sequence shown here is derived from an EMBL/GenBank/DDBJ whole genome shotgun (WGS) entry which is preliminary data.</text>
</comment>
<dbReference type="EMBL" id="JACBAD010002122">
    <property type="protein sequence ID" value="KAF7114698.1"/>
    <property type="molecule type" value="Genomic_DNA"/>
</dbReference>
<keyword evidence="4" id="KW-1185">Reference proteome</keyword>
<evidence type="ECO:0000313" key="2">
    <source>
        <dbReference type="EMBL" id="KAF7114698.1"/>
    </source>
</evidence>
<name>A0A8H6UAZ7_9EURO</name>
<evidence type="ECO:0000313" key="3">
    <source>
        <dbReference type="EMBL" id="KAF7156205.1"/>
    </source>
</evidence>
<dbReference type="PROSITE" id="PS51186">
    <property type="entry name" value="GNAT"/>
    <property type="match status" value="1"/>
</dbReference>
<accession>A0A8H6UAZ7</accession>
<evidence type="ECO:0000313" key="4">
    <source>
        <dbReference type="Proteomes" id="UP000630445"/>
    </source>
</evidence>
<organism evidence="2 4">
    <name type="scientific">Aspergillus hiratsukae</name>
    <dbReference type="NCBI Taxonomy" id="1194566"/>
    <lineage>
        <taxon>Eukaryota</taxon>
        <taxon>Fungi</taxon>
        <taxon>Dikarya</taxon>
        <taxon>Ascomycota</taxon>
        <taxon>Pezizomycotina</taxon>
        <taxon>Eurotiomycetes</taxon>
        <taxon>Eurotiomycetidae</taxon>
        <taxon>Eurotiales</taxon>
        <taxon>Aspergillaceae</taxon>
        <taxon>Aspergillus</taxon>
        <taxon>Aspergillus subgen. Fumigati</taxon>
    </lineage>
</organism>
<evidence type="ECO:0000259" key="1">
    <source>
        <dbReference type="PROSITE" id="PS51186"/>
    </source>
</evidence>
<gene>
    <name evidence="2" type="ORF">CNMCM5793_009649</name>
    <name evidence="3" type="ORF">CNMCM6106_009270</name>
</gene>
<dbReference type="InterPro" id="IPR000182">
    <property type="entry name" value="GNAT_dom"/>
</dbReference>
<sequence length="228" mass="26118">MKAASLTTTCTLEPALLHDTDQFTELQRQRTICGWFSDPQTLQKWKAKQQENLKALFWIMITIPTPDLSTGAENGSLIRIRAGHIALDAYCDPPDPDLARADKSVLTISSFFILPEYRCYGLGRRAMRLIEEMAVVEPYGSPRCRFVTLNALSKRYVYDEGPEWRGLWGRLGMEPPGFSIQEWYESLGYVSWKEEPLYEERTLEGEVVKLWEAFMRKEVQGGSSAHVD</sequence>
<dbReference type="Gene3D" id="3.40.630.30">
    <property type="match status" value="1"/>
</dbReference>
<dbReference type="GO" id="GO:0016747">
    <property type="term" value="F:acyltransferase activity, transferring groups other than amino-acyl groups"/>
    <property type="evidence" value="ECO:0007669"/>
    <property type="project" value="InterPro"/>
</dbReference>
<proteinExistence type="predicted"/>
<dbReference type="OrthoDB" id="2326446at2759"/>
<dbReference type="SUPFAM" id="SSF55729">
    <property type="entry name" value="Acyl-CoA N-acyltransferases (Nat)"/>
    <property type="match status" value="1"/>
</dbReference>
<dbReference type="Proteomes" id="UP000630445">
    <property type="component" value="Unassembled WGS sequence"/>
</dbReference>
<dbReference type="EMBL" id="JACBAF010002313">
    <property type="protein sequence ID" value="KAF7156205.1"/>
    <property type="molecule type" value="Genomic_DNA"/>
</dbReference>
<reference evidence="2" key="1">
    <citation type="submission" date="2020-06" db="EMBL/GenBank/DDBJ databases">
        <title>Draft genome sequences of strains closely related to Aspergillus parafelis and Aspergillus hiratsukae.</title>
        <authorList>
            <person name="Dos Santos R.A.C."/>
            <person name="Rivero-Menendez O."/>
            <person name="Steenwyk J.L."/>
            <person name="Mead M.E."/>
            <person name="Goldman G.H."/>
            <person name="Alastruey-Izquierdo A."/>
            <person name="Rokas A."/>
        </authorList>
    </citation>
    <scope>NUCLEOTIDE SEQUENCE</scope>
    <source>
        <strain evidence="2">CNM-CM5793</strain>
        <strain evidence="3">CNM-CM6106</strain>
    </source>
</reference>
<protein>
    <recommendedName>
        <fullName evidence="1">N-acetyltransferase domain-containing protein</fullName>
    </recommendedName>
</protein>